<proteinExistence type="predicted"/>
<dbReference type="InterPro" id="IPR036186">
    <property type="entry name" value="Serpin_sf"/>
</dbReference>
<dbReference type="InterPro" id="IPR042178">
    <property type="entry name" value="Serpin_sf_1"/>
</dbReference>
<sequence length="479" mass="55495">MSNFSDFNSGDYKKSYNNTNNHGSYSEPFRNIENFNSQDHFNNLDRIDMERGMTAYSSPRTKRYMLNDKKRNNRRYQDNDKIGEITGRYVEYEDLEQGMPIRSEETYEMFNRREVANPHLDFDIYDKQNSTDFNVNYYDPNPGNSNFASLNADSRIIKSFENTDLSKEANQFAFHLFKSLKKRVTNDVCFSPSNLLNCLVTFMGGSTGYVYQVIDTVFGENSPSEIINALEKIKGQKDLNIVYLPKQNRLNPAFRSLMSNIVSLENYDPKNHNSVEKINKVFYSYTKGEIKSVINREKLDGNMLSVNCTVYKTEWENFPCVVKKLRFNGKLRNFMVAKNTNQKFFGSKNCKLVELDLQDGSVIGFFKGDISEIDMCINNLTLTNFEHLSFPIFKKHTKYNFTQILKALGLDIFDDTDFQNITPEYVSINNIVQETKVQILPSRTDTIKSLGKGISLSFNSRFICYIKKNGIITHLLEMS</sequence>
<evidence type="ECO:0000256" key="1">
    <source>
        <dbReference type="SAM" id="MobiDB-lite"/>
    </source>
</evidence>
<dbReference type="SUPFAM" id="SSF56574">
    <property type="entry name" value="Serpins"/>
    <property type="match status" value="1"/>
</dbReference>
<dbReference type="AlphaFoldDB" id="A0A6C0ACA2"/>
<dbReference type="Pfam" id="PF00079">
    <property type="entry name" value="Serpin"/>
    <property type="match status" value="1"/>
</dbReference>
<protein>
    <recommendedName>
        <fullName evidence="2">Serpin domain-containing protein</fullName>
    </recommendedName>
</protein>
<feature type="region of interest" description="Disordered" evidence="1">
    <location>
        <begin position="1"/>
        <end position="30"/>
    </location>
</feature>
<dbReference type="PANTHER" id="PTHR11461:SF211">
    <property type="entry name" value="GH10112P-RELATED"/>
    <property type="match status" value="1"/>
</dbReference>
<dbReference type="EMBL" id="MN740543">
    <property type="protein sequence ID" value="QHS77211.1"/>
    <property type="molecule type" value="Genomic_DNA"/>
</dbReference>
<dbReference type="PANTHER" id="PTHR11461">
    <property type="entry name" value="SERINE PROTEASE INHIBITOR, SERPIN"/>
    <property type="match status" value="1"/>
</dbReference>
<organism evidence="3">
    <name type="scientific">viral metagenome</name>
    <dbReference type="NCBI Taxonomy" id="1070528"/>
    <lineage>
        <taxon>unclassified sequences</taxon>
        <taxon>metagenomes</taxon>
        <taxon>organismal metagenomes</taxon>
    </lineage>
</organism>
<dbReference type="SMART" id="SM00093">
    <property type="entry name" value="SERPIN"/>
    <property type="match status" value="1"/>
</dbReference>
<dbReference type="InterPro" id="IPR023796">
    <property type="entry name" value="Serpin_dom"/>
</dbReference>
<dbReference type="Gene3D" id="3.30.497.10">
    <property type="entry name" value="Antithrombin, subunit I, domain 2"/>
    <property type="match status" value="1"/>
</dbReference>
<evidence type="ECO:0000259" key="2">
    <source>
        <dbReference type="SMART" id="SM00093"/>
    </source>
</evidence>
<dbReference type="InterPro" id="IPR000215">
    <property type="entry name" value="Serpin_fam"/>
</dbReference>
<feature type="compositionally biased region" description="Polar residues" evidence="1">
    <location>
        <begin position="15"/>
        <end position="24"/>
    </location>
</feature>
<dbReference type="InterPro" id="IPR042185">
    <property type="entry name" value="Serpin_sf_2"/>
</dbReference>
<evidence type="ECO:0000313" key="3">
    <source>
        <dbReference type="EMBL" id="QHS77211.1"/>
    </source>
</evidence>
<accession>A0A6C0ACA2</accession>
<name>A0A6C0ACA2_9ZZZZ</name>
<reference evidence="3" key="1">
    <citation type="journal article" date="2020" name="Nature">
        <title>Giant virus diversity and host interactions through global metagenomics.</title>
        <authorList>
            <person name="Schulz F."/>
            <person name="Roux S."/>
            <person name="Paez-Espino D."/>
            <person name="Jungbluth S."/>
            <person name="Walsh D.A."/>
            <person name="Denef V.J."/>
            <person name="McMahon K.D."/>
            <person name="Konstantinidis K.T."/>
            <person name="Eloe-Fadrosh E.A."/>
            <person name="Kyrpides N.C."/>
            <person name="Woyke T."/>
        </authorList>
    </citation>
    <scope>NUCLEOTIDE SEQUENCE</scope>
    <source>
        <strain evidence="3">GVMAG-S-1004661-13</strain>
    </source>
</reference>
<dbReference type="Gene3D" id="2.30.39.10">
    <property type="entry name" value="Alpha-1-antitrypsin, domain 1"/>
    <property type="match status" value="1"/>
</dbReference>
<dbReference type="GO" id="GO:0004867">
    <property type="term" value="F:serine-type endopeptidase inhibitor activity"/>
    <property type="evidence" value="ECO:0007669"/>
    <property type="project" value="InterPro"/>
</dbReference>
<dbReference type="GO" id="GO:0005615">
    <property type="term" value="C:extracellular space"/>
    <property type="evidence" value="ECO:0007669"/>
    <property type="project" value="InterPro"/>
</dbReference>
<feature type="domain" description="Serpin" evidence="2">
    <location>
        <begin position="174"/>
        <end position="475"/>
    </location>
</feature>